<dbReference type="InterPro" id="IPR039426">
    <property type="entry name" value="TonB-dep_rcpt-like"/>
</dbReference>
<dbReference type="SUPFAM" id="SSF49464">
    <property type="entry name" value="Carboxypeptidase regulatory domain-like"/>
    <property type="match status" value="1"/>
</dbReference>
<keyword evidence="6" id="KW-0472">Membrane</keyword>
<dbReference type="SUPFAM" id="SSF56935">
    <property type="entry name" value="Porins"/>
    <property type="match status" value="1"/>
</dbReference>
<keyword evidence="11" id="KW-1185">Reference proteome</keyword>
<dbReference type="PANTHER" id="PTHR30069:SF29">
    <property type="entry name" value="HEMOGLOBIN AND HEMOGLOBIN-HAPTOGLOBIN-BINDING PROTEIN 1-RELATED"/>
    <property type="match status" value="1"/>
</dbReference>
<evidence type="ECO:0000259" key="8">
    <source>
        <dbReference type="Pfam" id="PF07715"/>
    </source>
</evidence>
<evidence type="ECO:0000313" key="10">
    <source>
        <dbReference type="EMBL" id="MDN5203908.1"/>
    </source>
</evidence>
<evidence type="ECO:0000256" key="4">
    <source>
        <dbReference type="ARBA" id="ARBA00022692"/>
    </source>
</evidence>
<dbReference type="EMBL" id="JAUJEA010000009">
    <property type="protein sequence ID" value="MDN5203908.1"/>
    <property type="molecule type" value="Genomic_DNA"/>
</dbReference>
<comment type="subcellular location">
    <subcellularLocation>
        <location evidence="1">Cell outer membrane</location>
        <topology evidence="1">Multi-pass membrane protein</topology>
    </subcellularLocation>
</comment>
<dbReference type="RefSeq" id="WP_346753932.1">
    <property type="nucleotide sequence ID" value="NZ_JAUJEA010000009.1"/>
</dbReference>
<keyword evidence="4" id="KW-0812">Transmembrane</keyword>
<keyword evidence="7" id="KW-0998">Cell outer membrane</keyword>
<gene>
    <name evidence="10" type="ORF">QQ008_21125</name>
</gene>
<dbReference type="InterPro" id="IPR037066">
    <property type="entry name" value="Plug_dom_sf"/>
</dbReference>
<dbReference type="InterPro" id="IPR008969">
    <property type="entry name" value="CarboxyPept-like_regulatory"/>
</dbReference>
<dbReference type="Proteomes" id="UP001172082">
    <property type="component" value="Unassembled WGS sequence"/>
</dbReference>
<evidence type="ECO:0000256" key="6">
    <source>
        <dbReference type="ARBA" id="ARBA00023136"/>
    </source>
</evidence>
<sequence>MTLNRFFITYFLCFIFNFSIEAQEKNGKEPLKEVLKVLELRYQIAFTYADENIENLFIQIPDSSLKLKEVLSYLQQNTNLVFQKLDDRFVTISKSRNKTFSICGFLIDRESKKGIPGASIKVDEKFAISNDDGYFELHDLTKENTLTIRSLGFEELMLRGSDFEADPCKKILLRPSVAELKEVIIENFITQGISKKLDGSFQINTAQLGILPGLIEQDVLQTIQALPGIQSINERVSDINVRGGTNDQNLLLWDGIRMYQSGHFFGLISAFNPHLTEKVSLIKNGTSASLNEGVSSTIDIHSNDKIADSLNIGIGINLINADLFMKIPLSKKISIELSARRSIADIVQTPTYDQYFDRAFRDTEVTSSVDTDNGLIDTNEEFNFHDFSFKLLHHISDRDKLRINFINIENRIEFEENAEVDNMLEFRTSSLKQKNLASGISYSRTWNESFKTNVLLYLSTYDLSAVNFDILNDQKLIQENEVLDTGIKLNAAFTLSDNLSVSGGYQFFEVGVGNTEDINNPRFRRFIKDVVRTHAVYSEWDLSSNSRRSNLKLGVRANYFKKFETFRLEPRLNFSYLISDRFSLEVLGEMKTQTSTQVIDLQNDFLGIEKRRWRLANEEDVPLVTSQQLSAGFQYEFNDLLISFDAYLKEVEGITTASQGFQNQFQFVRTAGGYTAKGIDFLINKKFQRLNAWLSYSYAKNAFTFNDLVPPEFPNNLDITHSVDLAGSYQIGQFQISTGLKWHAGAPFTPPVEGSEITDNKINYDSPNAQRLEDYLRWDISTRYQMMIKNGVRVEFGASIWNVLDRENTVNQYYTIDSENQIEIVKQNSLGLTPNISMRLNF</sequence>
<keyword evidence="2" id="KW-0813">Transport</keyword>
<proteinExistence type="predicted"/>
<reference evidence="10" key="1">
    <citation type="submission" date="2023-06" db="EMBL/GenBank/DDBJ databases">
        <title>Genomic of Parafulvivirga corallium.</title>
        <authorList>
            <person name="Wang G."/>
        </authorList>
    </citation>
    <scope>NUCLEOTIDE SEQUENCE</scope>
    <source>
        <strain evidence="10">BMA10</strain>
    </source>
</reference>
<dbReference type="Pfam" id="PF16344">
    <property type="entry name" value="FecR_C"/>
    <property type="match status" value="1"/>
</dbReference>
<comment type="caution">
    <text evidence="10">The sequence shown here is derived from an EMBL/GenBank/DDBJ whole genome shotgun (WGS) entry which is preliminary data.</text>
</comment>
<dbReference type="InterPro" id="IPR032508">
    <property type="entry name" value="FecR_C"/>
</dbReference>
<evidence type="ECO:0000256" key="1">
    <source>
        <dbReference type="ARBA" id="ARBA00004571"/>
    </source>
</evidence>
<dbReference type="InterPro" id="IPR012910">
    <property type="entry name" value="Plug_dom"/>
</dbReference>
<dbReference type="PANTHER" id="PTHR30069">
    <property type="entry name" value="TONB-DEPENDENT OUTER MEMBRANE RECEPTOR"/>
    <property type="match status" value="1"/>
</dbReference>
<accession>A0ABT8KU64</accession>
<evidence type="ECO:0000256" key="5">
    <source>
        <dbReference type="ARBA" id="ARBA00022729"/>
    </source>
</evidence>
<evidence type="ECO:0000313" key="11">
    <source>
        <dbReference type="Proteomes" id="UP001172082"/>
    </source>
</evidence>
<evidence type="ECO:0000256" key="7">
    <source>
        <dbReference type="ARBA" id="ARBA00023237"/>
    </source>
</evidence>
<protein>
    <submittedName>
        <fullName evidence="10">TonB-dependent receptor</fullName>
    </submittedName>
</protein>
<name>A0ABT8KU64_9BACT</name>
<dbReference type="Gene3D" id="2.40.170.20">
    <property type="entry name" value="TonB-dependent receptor, beta-barrel domain"/>
    <property type="match status" value="1"/>
</dbReference>
<evidence type="ECO:0000256" key="3">
    <source>
        <dbReference type="ARBA" id="ARBA00022452"/>
    </source>
</evidence>
<evidence type="ECO:0000259" key="9">
    <source>
        <dbReference type="Pfam" id="PF16344"/>
    </source>
</evidence>
<dbReference type="InterPro" id="IPR036942">
    <property type="entry name" value="Beta-barrel_TonB_sf"/>
</dbReference>
<organism evidence="10 11">
    <name type="scientific">Splendidivirga corallicola</name>
    <dbReference type="NCBI Taxonomy" id="3051826"/>
    <lineage>
        <taxon>Bacteria</taxon>
        <taxon>Pseudomonadati</taxon>
        <taxon>Bacteroidota</taxon>
        <taxon>Cytophagia</taxon>
        <taxon>Cytophagales</taxon>
        <taxon>Splendidivirgaceae</taxon>
        <taxon>Splendidivirga</taxon>
    </lineage>
</organism>
<feature type="domain" description="TonB-dependent receptor plug" evidence="8">
    <location>
        <begin position="217"/>
        <end position="290"/>
    </location>
</feature>
<dbReference type="Pfam" id="PF07715">
    <property type="entry name" value="Plug"/>
    <property type="match status" value="1"/>
</dbReference>
<keyword evidence="10" id="KW-0675">Receptor</keyword>
<evidence type="ECO:0000256" key="2">
    <source>
        <dbReference type="ARBA" id="ARBA00022448"/>
    </source>
</evidence>
<keyword evidence="5" id="KW-0732">Signal</keyword>
<dbReference type="Gene3D" id="2.170.130.10">
    <property type="entry name" value="TonB-dependent receptor, plug domain"/>
    <property type="match status" value="1"/>
</dbReference>
<dbReference type="Gene3D" id="3.55.50.30">
    <property type="match status" value="1"/>
</dbReference>
<feature type="domain" description="Protein FecR C-terminal" evidence="9">
    <location>
        <begin position="28"/>
        <end position="92"/>
    </location>
</feature>
<keyword evidence="3" id="KW-1134">Transmembrane beta strand</keyword>